<organism evidence="1 2">
    <name type="scientific">Coemansia nantahalensis</name>
    <dbReference type="NCBI Taxonomy" id="2789366"/>
    <lineage>
        <taxon>Eukaryota</taxon>
        <taxon>Fungi</taxon>
        <taxon>Fungi incertae sedis</taxon>
        <taxon>Zoopagomycota</taxon>
        <taxon>Kickxellomycotina</taxon>
        <taxon>Kickxellomycetes</taxon>
        <taxon>Kickxellales</taxon>
        <taxon>Kickxellaceae</taxon>
        <taxon>Coemansia</taxon>
    </lineage>
</organism>
<protein>
    <submittedName>
        <fullName evidence="1">Uncharacterized protein</fullName>
    </submittedName>
</protein>
<keyword evidence="2" id="KW-1185">Reference proteome</keyword>
<evidence type="ECO:0000313" key="1">
    <source>
        <dbReference type="EMBL" id="KAJ2775360.1"/>
    </source>
</evidence>
<comment type="caution">
    <text evidence="1">The sequence shown here is derived from an EMBL/GenBank/DDBJ whole genome shotgun (WGS) entry which is preliminary data.</text>
</comment>
<dbReference type="Proteomes" id="UP001140234">
    <property type="component" value="Unassembled WGS sequence"/>
</dbReference>
<reference evidence="1" key="1">
    <citation type="submission" date="2022-07" db="EMBL/GenBank/DDBJ databases">
        <title>Phylogenomic reconstructions and comparative analyses of Kickxellomycotina fungi.</title>
        <authorList>
            <person name="Reynolds N.K."/>
            <person name="Stajich J.E."/>
            <person name="Barry K."/>
            <person name="Grigoriev I.V."/>
            <person name="Crous P."/>
            <person name="Smith M.E."/>
        </authorList>
    </citation>
    <scope>NUCLEOTIDE SEQUENCE</scope>
    <source>
        <strain evidence="1">CBS 109366</strain>
    </source>
</reference>
<gene>
    <name evidence="1" type="ORF">IWQ57_000459</name>
</gene>
<dbReference type="EMBL" id="JANBUJ010000025">
    <property type="protein sequence ID" value="KAJ2775360.1"/>
    <property type="molecule type" value="Genomic_DNA"/>
</dbReference>
<name>A0ACC1K7H0_9FUNG</name>
<accession>A0ACC1K7H0</accession>
<sequence length="574" mass="59841">MFISELPHNGSVATFAIQPDTASFEEKLTKASIYEQPSPTTLTDGSEAGAGDPAPMTRVRFLAVLLSLALGGFLTMLDQSILGAALPAITNQFGELASIAWISAAYMLTFTSLQSIFSKVSEIVGRLPVLLASLAVFAAGSAVCGAAQSMPVLIAGRAVAGCGGCGVATMVQVMLIDLLPLHRRAVYMSYMNLVSTVAVVSGPLVGGAITDHWLWRWCFYLNIPLCVVIAGVCLLTVRGSPAGGTAREKLARIDFAGALLLLAGLVLVLLGLTWGGKDYPWASPAVAVTLVLGVGLLAAFVVVEARYAREPIIPMRLFTDLPLAASLASQFFLGAGITLTVLYLPVYFTVVHGASSTTAGLYLLPYLVGMTVIGLVVGQLVSRLDMYRPFLWAGLAVMTVAAGVLSIVQPDTRLVVVVVLTGLFGVGSGLGMLPLMIATQATCEVRDTATAATLALHLRNVGSIVGIAMVGTIFNNRLIAGLVALAAEFPEDSALIADSINNATIVWNGSLPPAIQARVIACFVHALKATFIANAPFVGAAFVTSLFVRHRSLARDSPAAQTSKAAELLPADSV</sequence>
<evidence type="ECO:0000313" key="2">
    <source>
        <dbReference type="Proteomes" id="UP001140234"/>
    </source>
</evidence>
<proteinExistence type="predicted"/>